<proteinExistence type="inferred from homology"/>
<name>A0A392PLZ4_9FABA</name>
<evidence type="ECO:0000313" key="5">
    <source>
        <dbReference type="Proteomes" id="UP000265520"/>
    </source>
</evidence>
<reference evidence="4 5" key="1">
    <citation type="journal article" date="2018" name="Front. Plant Sci.">
        <title>Red Clover (Trifolium pratense) and Zigzag Clover (T. medium) - A Picture of Genomic Similarities and Differences.</title>
        <authorList>
            <person name="Dluhosova J."/>
            <person name="Istvanek J."/>
            <person name="Nedelnik J."/>
            <person name="Repkova J."/>
        </authorList>
    </citation>
    <scope>NUCLEOTIDE SEQUENCE [LARGE SCALE GENOMIC DNA]</scope>
    <source>
        <strain evidence="5">cv. 10/8</strain>
        <tissue evidence="4">Leaf</tissue>
    </source>
</reference>
<dbReference type="PANTHER" id="PTHR13068">
    <property type="entry name" value="CGI-12 PROTEIN-RELATED"/>
    <property type="match status" value="1"/>
</dbReference>
<dbReference type="PANTHER" id="PTHR13068:SF98">
    <property type="entry name" value="TRANSCRIPTION TERMINATION FACTOR MTERF2, CHLOROPLASTIC"/>
    <property type="match status" value="1"/>
</dbReference>
<dbReference type="EMBL" id="LXQA010085774">
    <property type="protein sequence ID" value="MCI12834.1"/>
    <property type="molecule type" value="Genomic_DNA"/>
</dbReference>
<dbReference type="AlphaFoldDB" id="A0A392PLZ4"/>
<comment type="caution">
    <text evidence="4">The sequence shown here is derived from an EMBL/GenBank/DDBJ whole genome shotgun (WGS) entry which is preliminary data.</text>
</comment>
<dbReference type="InterPro" id="IPR038538">
    <property type="entry name" value="MTERF_sf"/>
</dbReference>
<evidence type="ECO:0000256" key="2">
    <source>
        <dbReference type="ARBA" id="ARBA00022472"/>
    </source>
</evidence>
<evidence type="ECO:0000256" key="3">
    <source>
        <dbReference type="ARBA" id="ARBA00022946"/>
    </source>
</evidence>
<protein>
    <submittedName>
        <fullName evidence="4">mTERF domain-containing protein</fullName>
    </submittedName>
</protein>
<comment type="similarity">
    <text evidence="1">Belongs to the mTERF family.</text>
</comment>
<dbReference type="Pfam" id="PF02536">
    <property type="entry name" value="mTERF"/>
    <property type="match status" value="1"/>
</dbReference>
<sequence>YNIDVLRPKYKYLRRTMVRTLPDLIEFPRFFSYSLEGRIIPRHKVLVENQINVKLKCMLACTDEEFDKMVKNMIRKRNKIQSSVMKANTTHPQSLITGDITTTPQT</sequence>
<dbReference type="GO" id="GO:0003676">
    <property type="term" value="F:nucleic acid binding"/>
    <property type="evidence" value="ECO:0007669"/>
    <property type="project" value="InterPro"/>
</dbReference>
<organism evidence="4 5">
    <name type="scientific">Trifolium medium</name>
    <dbReference type="NCBI Taxonomy" id="97028"/>
    <lineage>
        <taxon>Eukaryota</taxon>
        <taxon>Viridiplantae</taxon>
        <taxon>Streptophyta</taxon>
        <taxon>Embryophyta</taxon>
        <taxon>Tracheophyta</taxon>
        <taxon>Spermatophyta</taxon>
        <taxon>Magnoliopsida</taxon>
        <taxon>eudicotyledons</taxon>
        <taxon>Gunneridae</taxon>
        <taxon>Pentapetalae</taxon>
        <taxon>rosids</taxon>
        <taxon>fabids</taxon>
        <taxon>Fabales</taxon>
        <taxon>Fabaceae</taxon>
        <taxon>Papilionoideae</taxon>
        <taxon>50 kb inversion clade</taxon>
        <taxon>NPAAA clade</taxon>
        <taxon>Hologalegina</taxon>
        <taxon>IRL clade</taxon>
        <taxon>Trifolieae</taxon>
        <taxon>Trifolium</taxon>
    </lineage>
</organism>
<keyword evidence="2" id="KW-0806">Transcription termination</keyword>
<feature type="non-terminal residue" evidence="4">
    <location>
        <position position="1"/>
    </location>
</feature>
<dbReference type="InterPro" id="IPR003690">
    <property type="entry name" value="MTERF"/>
</dbReference>
<evidence type="ECO:0000256" key="1">
    <source>
        <dbReference type="ARBA" id="ARBA00007692"/>
    </source>
</evidence>
<keyword evidence="2" id="KW-0804">Transcription</keyword>
<dbReference type="GO" id="GO:0006353">
    <property type="term" value="P:DNA-templated transcription termination"/>
    <property type="evidence" value="ECO:0007669"/>
    <property type="project" value="UniProtKB-KW"/>
</dbReference>
<keyword evidence="2" id="KW-0805">Transcription regulation</keyword>
<keyword evidence="3" id="KW-0809">Transit peptide</keyword>
<dbReference type="Proteomes" id="UP000265520">
    <property type="component" value="Unassembled WGS sequence"/>
</dbReference>
<accession>A0A392PLZ4</accession>
<dbReference type="Gene3D" id="1.25.70.10">
    <property type="entry name" value="Transcription termination factor 3, mitochondrial"/>
    <property type="match status" value="1"/>
</dbReference>
<evidence type="ECO:0000313" key="4">
    <source>
        <dbReference type="EMBL" id="MCI12834.1"/>
    </source>
</evidence>
<keyword evidence="5" id="KW-1185">Reference proteome</keyword>